<evidence type="ECO:0000313" key="2">
    <source>
        <dbReference type="EMBL" id="UUX93172.1"/>
    </source>
</evidence>
<dbReference type="Proteomes" id="UP001060368">
    <property type="component" value="Chromosome"/>
</dbReference>
<keyword evidence="3" id="KW-1185">Reference proteome</keyword>
<keyword evidence="1" id="KW-0812">Transmembrane</keyword>
<accession>A0A9E7PSV3</accession>
<proteinExistence type="predicted"/>
<dbReference type="GeneID" id="74306700"/>
<dbReference type="KEGG" id="mend:L6E24_03355"/>
<dbReference type="EMBL" id="CP096115">
    <property type="protein sequence ID" value="UUX93172.1"/>
    <property type="molecule type" value="Genomic_DNA"/>
</dbReference>
<keyword evidence="1" id="KW-1133">Transmembrane helix</keyword>
<feature type="transmembrane region" description="Helical" evidence="1">
    <location>
        <begin position="549"/>
        <end position="566"/>
    </location>
</feature>
<dbReference type="AlphaFoldDB" id="A0A9E7PSV3"/>
<organism evidence="2 3">
    <name type="scientific">Methanoplanus endosymbiosus</name>
    <dbReference type="NCBI Taxonomy" id="33865"/>
    <lineage>
        <taxon>Archaea</taxon>
        <taxon>Methanobacteriati</taxon>
        <taxon>Methanobacteriota</taxon>
        <taxon>Stenosarchaea group</taxon>
        <taxon>Methanomicrobia</taxon>
        <taxon>Methanomicrobiales</taxon>
        <taxon>Methanomicrobiaceae</taxon>
        <taxon>Methanoplanus</taxon>
    </lineage>
</organism>
<evidence type="ECO:0000256" key="1">
    <source>
        <dbReference type="SAM" id="Phobius"/>
    </source>
</evidence>
<evidence type="ECO:0000313" key="3">
    <source>
        <dbReference type="Proteomes" id="UP001060368"/>
    </source>
</evidence>
<dbReference type="SUPFAM" id="SSF56524">
    <property type="entry name" value="Oxidoreductase molybdopterin-binding domain"/>
    <property type="match status" value="1"/>
</dbReference>
<keyword evidence="1" id="KW-0472">Membrane</keyword>
<protein>
    <submittedName>
        <fullName evidence="2">Uncharacterized protein</fullName>
    </submittedName>
</protein>
<sequence>MAKKYLIYLIIAIGMILFSSPAYAEEISGSFRDAGIAEKWTLMVYGCDTKVISETDFKNLKAEHPAYYTDSAGDVYSGIPLTYIAGLADDADPETFNNTLAEDGYTFVFRATDWHDRQLSSSGVTDEGYIIADMVNGEQLPAQYGDIKIAPLMLTGSDVTDDMVIGNIMDITLDGSVISGGALDDKIPVTVIKYGTDGRTVVNETTTDCMWLKDNFAVYGDEKTHYKFQGPTFDTGDLWNPGEDKNLEKVDEVVMGTAISDICSLVGGMSPGDELRLTADDGYVVNLMYENIYEPKPRQGTAILAWWSEKQGFAPEFRGAPALFFLADDTVFGNVDMQECMKRSYWRFYSCSGTEYPSAAGMAVRNVNKAEIYPATEKDWTFDLDGFFDVEITRPGFEMGISCGERAKNHKMSYTDDEGHEWTGMPLYLFAGYVDDACSHDENKVDNKAYNLTLAESDAYTVVVEGITGDKAEFSSSEIMWDTGYIIANEVDGHKFDESGDFWPVTLIGEKVGDEREVFGITGISLKYKDKSATGDDSGKKSSSAKESFIPEIAVIAGILGSFLIVKRRRG</sequence>
<dbReference type="InterPro" id="IPR036374">
    <property type="entry name" value="OxRdtase_Mopterin-bd_sf"/>
</dbReference>
<gene>
    <name evidence="2" type="ORF">L6E24_03355</name>
</gene>
<dbReference type="RefSeq" id="WP_257743312.1">
    <property type="nucleotide sequence ID" value="NZ_CP096115.1"/>
</dbReference>
<reference evidence="2" key="1">
    <citation type="submission" date="2022-04" db="EMBL/GenBank/DDBJ databases">
        <title>Complete genome of Methanoplanus endosymbiosus DSM 3599.</title>
        <authorList>
            <person name="Chen S.-C."/>
            <person name="You Y.-T."/>
            <person name="Zhou Y.-Z."/>
            <person name="Lai M.-C."/>
        </authorList>
    </citation>
    <scope>NUCLEOTIDE SEQUENCE</scope>
    <source>
        <strain evidence="2">DSM 3599</strain>
    </source>
</reference>
<name>A0A9E7PSV3_9EURY</name>